<accession>A0A8S5MKJ3</accession>
<protein>
    <submittedName>
        <fullName evidence="1">Uncharacterized protein</fullName>
    </submittedName>
</protein>
<organism evidence="1">
    <name type="scientific">Siphoviridae sp. ctXZx16</name>
    <dbReference type="NCBI Taxonomy" id="2826371"/>
    <lineage>
        <taxon>Viruses</taxon>
        <taxon>Duplodnaviria</taxon>
        <taxon>Heunggongvirae</taxon>
        <taxon>Uroviricota</taxon>
        <taxon>Caudoviricetes</taxon>
    </lineage>
</organism>
<proteinExistence type="predicted"/>
<evidence type="ECO:0000313" key="1">
    <source>
        <dbReference type="EMBL" id="DAD82845.1"/>
    </source>
</evidence>
<dbReference type="EMBL" id="BK014925">
    <property type="protein sequence ID" value="DAD82845.1"/>
    <property type="molecule type" value="Genomic_DNA"/>
</dbReference>
<name>A0A8S5MKJ3_9CAUD</name>
<reference evidence="1" key="1">
    <citation type="journal article" date="2021" name="Proc. Natl. Acad. Sci. U.S.A.">
        <title>A Catalog of Tens of Thousands of Viruses from Human Metagenomes Reveals Hidden Associations with Chronic Diseases.</title>
        <authorList>
            <person name="Tisza M.J."/>
            <person name="Buck C.B."/>
        </authorList>
    </citation>
    <scope>NUCLEOTIDE SEQUENCE</scope>
    <source>
        <strain evidence="1">CtXZx16</strain>
    </source>
</reference>
<sequence>MIKIQKSGLEIILILRPQYVNVINVDYFINHIWIINAIRNNVYKGGINMLLVQLKCEEDNLVVNLEVGVKPTIGDTIHVRGKSYIVDKVIWCIEEFPGQSGILAYIKREKDTSFEDNNKNIRIDCELGNGHTKCESVRGYCKTFPFPYIVSFNEEGKYEVIIKGIKAIARKLE</sequence>